<feature type="transmembrane region" description="Helical" evidence="5">
    <location>
        <begin position="15"/>
        <end position="34"/>
    </location>
</feature>
<evidence type="ECO:0000259" key="6">
    <source>
        <dbReference type="Pfam" id="PF01694"/>
    </source>
</evidence>
<name>A0A7C3WUF4_9BACT</name>
<dbReference type="InterPro" id="IPR050925">
    <property type="entry name" value="Rhomboid_protease_S54"/>
</dbReference>
<gene>
    <name evidence="7" type="ORF">ENV62_10545</name>
</gene>
<accession>A0A7C3WUF4</accession>
<dbReference type="InterPro" id="IPR022764">
    <property type="entry name" value="Peptidase_S54_rhomboid_dom"/>
</dbReference>
<dbReference type="AlphaFoldDB" id="A0A7C3WUF4"/>
<feature type="transmembrane region" description="Helical" evidence="5">
    <location>
        <begin position="128"/>
        <end position="148"/>
    </location>
</feature>
<evidence type="ECO:0000256" key="3">
    <source>
        <dbReference type="ARBA" id="ARBA00022989"/>
    </source>
</evidence>
<dbReference type="InterPro" id="IPR035952">
    <property type="entry name" value="Rhomboid-like_sf"/>
</dbReference>
<feature type="transmembrane region" description="Helical" evidence="5">
    <location>
        <begin position="197"/>
        <end position="217"/>
    </location>
</feature>
<sequence>MIPLRDNIPSSRSPVVNYTIIILNVMLFFFELSLGSGELEKFIMTFGFIPGRFLSQIGKADLISLFLPVFTSMFLHGGWLHLIGNMWILSIFGDNVEDTFGHVRFLAFYLVCGVLAALAQFLSSPYSSMPMVGASGAIAGVMGAYFSLFPYARVLTLIPVFFFVIIEVPAYVYLGLWFFLQFFYGTFSIGAGVRGGVAFWAHVGGFAAGYFLVRFFVPHRIKLDRPRRGPFSSWERWR</sequence>
<proteinExistence type="predicted"/>
<keyword evidence="7" id="KW-0378">Hydrolase</keyword>
<keyword evidence="4 5" id="KW-0472">Membrane</keyword>
<keyword evidence="2 5" id="KW-0812">Transmembrane</keyword>
<reference evidence="7" key="1">
    <citation type="journal article" date="2020" name="mSystems">
        <title>Genome- and Community-Level Interaction Insights into Carbon Utilization and Element Cycling Functions of Hydrothermarchaeota in Hydrothermal Sediment.</title>
        <authorList>
            <person name="Zhou Z."/>
            <person name="Liu Y."/>
            <person name="Xu W."/>
            <person name="Pan J."/>
            <person name="Luo Z.H."/>
            <person name="Li M."/>
        </authorList>
    </citation>
    <scope>NUCLEOTIDE SEQUENCE [LARGE SCALE GENOMIC DNA]</scope>
    <source>
        <strain evidence="7">SpSt-776</strain>
    </source>
</reference>
<dbReference type="GO" id="GO:0006508">
    <property type="term" value="P:proteolysis"/>
    <property type="evidence" value="ECO:0007669"/>
    <property type="project" value="UniProtKB-KW"/>
</dbReference>
<comment type="caution">
    <text evidence="7">The sequence shown here is derived from an EMBL/GenBank/DDBJ whole genome shotgun (WGS) entry which is preliminary data.</text>
</comment>
<feature type="transmembrane region" description="Helical" evidence="5">
    <location>
        <begin position="160"/>
        <end position="185"/>
    </location>
</feature>
<dbReference type="Pfam" id="PF01694">
    <property type="entry name" value="Rhomboid"/>
    <property type="match status" value="1"/>
</dbReference>
<evidence type="ECO:0000313" key="7">
    <source>
        <dbReference type="EMBL" id="HGB15657.1"/>
    </source>
</evidence>
<keyword evidence="3 5" id="KW-1133">Transmembrane helix</keyword>
<dbReference type="GO" id="GO:0004252">
    <property type="term" value="F:serine-type endopeptidase activity"/>
    <property type="evidence" value="ECO:0007669"/>
    <property type="project" value="InterPro"/>
</dbReference>
<organism evidence="7">
    <name type="scientific">Desulfobacca acetoxidans</name>
    <dbReference type="NCBI Taxonomy" id="60893"/>
    <lineage>
        <taxon>Bacteria</taxon>
        <taxon>Pseudomonadati</taxon>
        <taxon>Thermodesulfobacteriota</taxon>
        <taxon>Desulfobaccia</taxon>
        <taxon>Desulfobaccales</taxon>
        <taxon>Desulfobaccaceae</taxon>
        <taxon>Desulfobacca</taxon>
    </lineage>
</organism>
<dbReference type="SUPFAM" id="SSF144091">
    <property type="entry name" value="Rhomboid-like"/>
    <property type="match status" value="1"/>
</dbReference>
<keyword evidence="7" id="KW-0645">Protease</keyword>
<dbReference type="PANTHER" id="PTHR43731">
    <property type="entry name" value="RHOMBOID PROTEASE"/>
    <property type="match status" value="1"/>
</dbReference>
<feature type="transmembrane region" description="Helical" evidence="5">
    <location>
        <begin position="103"/>
        <end position="122"/>
    </location>
</feature>
<dbReference type="EMBL" id="DTHB01000060">
    <property type="protein sequence ID" value="HGB15657.1"/>
    <property type="molecule type" value="Genomic_DNA"/>
</dbReference>
<dbReference type="GO" id="GO:0016020">
    <property type="term" value="C:membrane"/>
    <property type="evidence" value="ECO:0007669"/>
    <property type="project" value="UniProtKB-SubCell"/>
</dbReference>
<evidence type="ECO:0000256" key="2">
    <source>
        <dbReference type="ARBA" id="ARBA00022692"/>
    </source>
</evidence>
<evidence type="ECO:0000256" key="4">
    <source>
        <dbReference type="ARBA" id="ARBA00023136"/>
    </source>
</evidence>
<feature type="transmembrane region" description="Helical" evidence="5">
    <location>
        <begin position="62"/>
        <end position="82"/>
    </location>
</feature>
<protein>
    <submittedName>
        <fullName evidence="7">Rhomboid family intramembrane serine protease</fullName>
    </submittedName>
</protein>
<feature type="domain" description="Peptidase S54 rhomboid" evidence="6">
    <location>
        <begin position="69"/>
        <end position="216"/>
    </location>
</feature>
<dbReference type="Gene3D" id="1.20.1540.10">
    <property type="entry name" value="Rhomboid-like"/>
    <property type="match status" value="1"/>
</dbReference>
<dbReference type="PANTHER" id="PTHR43731:SF26">
    <property type="entry name" value="RHOMBOID-LIKE PROTEIN 10, CHLOROPLASTIC"/>
    <property type="match status" value="1"/>
</dbReference>
<dbReference type="FunFam" id="1.20.1540.10:FF:000027">
    <property type="entry name" value="Rhomboid family intramembrane serine protease"/>
    <property type="match status" value="1"/>
</dbReference>
<evidence type="ECO:0000256" key="5">
    <source>
        <dbReference type="SAM" id="Phobius"/>
    </source>
</evidence>
<comment type="subcellular location">
    <subcellularLocation>
        <location evidence="1">Membrane</location>
        <topology evidence="1">Multi-pass membrane protein</topology>
    </subcellularLocation>
</comment>
<evidence type="ECO:0000256" key="1">
    <source>
        <dbReference type="ARBA" id="ARBA00004141"/>
    </source>
</evidence>